<dbReference type="HAMAP" id="MF_00498">
    <property type="entry name" value="UPF0179"/>
    <property type="match status" value="1"/>
</dbReference>
<evidence type="ECO:0000313" key="3">
    <source>
        <dbReference type="EMBL" id="SDX32342.1"/>
    </source>
</evidence>
<sequence>MTTVTLVGTRLAEAGEEFVYHGEASGCAGCPYRDQCLNLTVGTRYRITSVRQSGQTLDCAMHQDGVRAVEVEPAPIRANVPSKGAYAGSKASLMGPCPHTECPSHPYCEPAGADFDDEYRIDEIIGDPPHDYCMLDRDLTLVELEGDEQ</sequence>
<reference evidence="3 4" key="1">
    <citation type="submission" date="2016-10" db="EMBL/GenBank/DDBJ databases">
        <authorList>
            <person name="de Groot N.N."/>
        </authorList>
    </citation>
    <scope>NUCLEOTIDE SEQUENCE [LARGE SCALE GENOMIC DNA]</scope>
    <source>
        <strain evidence="3 4">DSM 3756</strain>
    </source>
</reference>
<proteinExistence type="inferred from homology"/>
<comment type="similarity">
    <text evidence="1 2">Belongs to the UPF0179 family.</text>
</comment>
<name>A0A1H3ARL5_HALVA</name>
<evidence type="ECO:0000256" key="2">
    <source>
        <dbReference type="HAMAP-Rule" id="MF_00498"/>
    </source>
</evidence>
<evidence type="ECO:0000313" key="4">
    <source>
        <dbReference type="Proteomes" id="UP000182573"/>
    </source>
</evidence>
<dbReference type="PIRSF" id="PIRSF006595">
    <property type="entry name" value="UCP006595"/>
    <property type="match status" value="1"/>
</dbReference>
<evidence type="ECO:0000256" key="1">
    <source>
        <dbReference type="ARBA" id="ARBA00010824"/>
    </source>
</evidence>
<dbReference type="Pfam" id="PF03684">
    <property type="entry name" value="UPF0179"/>
    <property type="match status" value="1"/>
</dbReference>
<dbReference type="InterPro" id="IPR005369">
    <property type="entry name" value="UPF0179"/>
</dbReference>
<protein>
    <recommendedName>
        <fullName evidence="2">UPF0179 protein SAMN05443574_12912</fullName>
    </recommendedName>
</protein>
<dbReference type="STRING" id="28442.SAMN05443574_12912"/>
<dbReference type="EMBL" id="FNOF01000029">
    <property type="protein sequence ID" value="SDX32342.1"/>
    <property type="molecule type" value="Genomic_DNA"/>
</dbReference>
<dbReference type="RefSeq" id="WP_004516542.1">
    <property type="nucleotide sequence ID" value="NZ_FNOF01000029.1"/>
</dbReference>
<dbReference type="AlphaFoldDB" id="A0A1H3ARL5"/>
<dbReference type="PANTHER" id="PTHR40699">
    <property type="entry name" value="UPF0179 PROTEIN MJ1627"/>
    <property type="match status" value="1"/>
</dbReference>
<dbReference type="Proteomes" id="UP000182573">
    <property type="component" value="Unassembled WGS sequence"/>
</dbReference>
<accession>A0A1H3ARL5</accession>
<dbReference type="PANTHER" id="PTHR40699:SF1">
    <property type="entry name" value="UPF0179 PROTEIN MJ1627"/>
    <property type="match status" value="1"/>
</dbReference>
<gene>
    <name evidence="3" type="ORF">SAMN05443574_12912</name>
</gene>
<organism evidence="3 4">
    <name type="scientific">Haloarcula vallismortis</name>
    <name type="common">Halobacterium vallismortis</name>
    <dbReference type="NCBI Taxonomy" id="28442"/>
    <lineage>
        <taxon>Archaea</taxon>
        <taxon>Methanobacteriati</taxon>
        <taxon>Methanobacteriota</taxon>
        <taxon>Stenosarchaea group</taxon>
        <taxon>Halobacteria</taxon>
        <taxon>Halobacteriales</taxon>
        <taxon>Haloarculaceae</taxon>
        <taxon>Haloarcula</taxon>
    </lineage>
</organism>